<feature type="transmembrane region" description="Helical" evidence="8">
    <location>
        <begin position="20"/>
        <end position="42"/>
    </location>
</feature>
<dbReference type="Pfam" id="PF07690">
    <property type="entry name" value="MFS_1"/>
    <property type="match status" value="1"/>
</dbReference>
<keyword evidence="4" id="KW-1003">Cell membrane</keyword>
<feature type="transmembrane region" description="Helical" evidence="8">
    <location>
        <begin position="381"/>
        <end position="399"/>
    </location>
</feature>
<dbReference type="HOGENOM" id="CLU_001265_47_0_5"/>
<dbReference type="Gene3D" id="1.20.1720.10">
    <property type="entry name" value="Multidrug resistance protein D"/>
    <property type="match status" value="1"/>
</dbReference>
<evidence type="ECO:0000256" key="3">
    <source>
        <dbReference type="ARBA" id="ARBA00022448"/>
    </source>
</evidence>
<feature type="transmembrane region" description="Helical" evidence="8">
    <location>
        <begin position="348"/>
        <end position="369"/>
    </location>
</feature>
<dbReference type="PANTHER" id="PTHR23502:SF132">
    <property type="entry name" value="POLYAMINE TRANSPORTER 2-RELATED"/>
    <property type="match status" value="1"/>
</dbReference>
<feature type="domain" description="Major facilitator superfamily (MFS) profile" evidence="9">
    <location>
        <begin position="19"/>
        <end position="404"/>
    </location>
</feature>
<dbReference type="PhylomeDB" id="Q2RQ29"/>
<evidence type="ECO:0000313" key="11">
    <source>
        <dbReference type="Proteomes" id="UP000001929"/>
    </source>
</evidence>
<dbReference type="CDD" id="cd17320">
    <property type="entry name" value="MFS_MdfA_MDR_like"/>
    <property type="match status" value="1"/>
</dbReference>
<feature type="transmembrane region" description="Helical" evidence="8">
    <location>
        <begin position="172"/>
        <end position="192"/>
    </location>
</feature>
<dbReference type="EMBL" id="CP000230">
    <property type="protein sequence ID" value="ABC23766.1"/>
    <property type="molecule type" value="Genomic_DNA"/>
</dbReference>
<reference evidence="10 11" key="1">
    <citation type="journal article" date="2011" name="Stand. Genomic Sci.">
        <title>Complete genome sequence of Rhodospirillum rubrum type strain (S1).</title>
        <authorList>
            <person name="Munk A.C."/>
            <person name="Copeland A."/>
            <person name="Lucas S."/>
            <person name="Lapidus A."/>
            <person name="Del Rio T.G."/>
            <person name="Barry K."/>
            <person name="Detter J.C."/>
            <person name="Hammon N."/>
            <person name="Israni S."/>
            <person name="Pitluck S."/>
            <person name="Brettin T."/>
            <person name="Bruce D."/>
            <person name="Han C."/>
            <person name="Tapia R."/>
            <person name="Gilna P."/>
            <person name="Schmutz J."/>
            <person name="Larimer F."/>
            <person name="Land M."/>
            <person name="Kyrpides N.C."/>
            <person name="Mavromatis K."/>
            <person name="Richardson P."/>
            <person name="Rohde M."/>
            <person name="Goker M."/>
            <person name="Klenk H.P."/>
            <person name="Zhang Y."/>
            <person name="Roberts G.P."/>
            <person name="Reslewic S."/>
            <person name="Schwartz D.C."/>
        </authorList>
    </citation>
    <scope>NUCLEOTIDE SEQUENCE [LARGE SCALE GENOMIC DNA]</scope>
    <source>
        <strain evidence="11">ATCC 11170 / ATH 1.1.1 / DSM 467 / LMG 4362 / NCIMB 8255 / S1</strain>
    </source>
</reference>
<dbReference type="AlphaFoldDB" id="Q2RQ29"/>
<sequence length="410" mass="44030">MPQLSPPTDRHREIGFPEFVGLMAMLMALTALSIDVMLVALADISSDYFLADANDRQLVITAYLLGFAVGQPVWGPLSDRIGRKPVLIAGLVIYGLGCLGAMVSPSFETLLAARLVQGLGGASPRVMTMAVVRDRYAGSGMARVMSLLMMIFIIVPILAPTMGSAVMAFAPWHWLFGFMMVFDLIVLVWTLTRLRETHRPQRQLAPSLGGLLETLRVVVSNRQTVGYTVAFGFMMGSLMGYVGTAQQVFVEVYHEVELFPILFGAIASAIAAASIINARFVTRIGSRRMSHAALLGFVAVGLVTAAFGFPAKPPLALFMAALGIQFFCFGLIGPNFNAMAMEPMGRVAGAASSFVGFYSTAASAFLGWAVGQQFDDSVRPLMMGFAGFGILALVCVLVTERGRLFRRAAA</sequence>
<dbReference type="InterPro" id="IPR004812">
    <property type="entry name" value="Efflux_drug-R_Bcr/CmlA"/>
</dbReference>
<dbReference type="RefSeq" id="WP_011390719.1">
    <property type="nucleotide sequence ID" value="NC_007643.1"/>
</dbReference>
<dbReference type="PROSITE" id="PS50850">
    <property type="entry name" value="MFS"/>
    <property type="match status" value="1"/>
</dbReference>
<name>Q2RQ29_RHORT</name>
<evidence type="ECO:0000256" key="2">
    <source>
        <dbReference type="ARBA" id="ARBA00006236"/>
    </source>
</evidence>
<feature type="transmembrane region" description="Helical" evidence="8">
    <location>
        <begin position="144"/>
        <end position="166"/>
    </location>
</feature>
<dbReference type="STRING" id="269796.Rru_A2971"/>
<feature type="transmembrane region" description="Helical" evidence="8">
    <location>
        <begin position="57"/>
        <end position="74"/>
    </location>
</feature>
<evidence type="ECO:0000256" key="1">
    <source>
        <dbReference type="ARBA" id="ARBA00004651"/>
    </source>
</evidence>
<keyword evidence="6 8" id="KW-1133">Transmembrane helix</keyword>
<evidence type="ECO:0000256" key="7">
    <source>
        <dbReference type="ARBA" id="ARBA00023136"/>
    </source>
</evidence>
<dbReference type="GO" id="GO:0005886">
    <property type="term" value="C:plasma membrane"/>
    <property type="evidence" value="ECO:0007669"/>
    <property type="project" value="UniProtKB-SubCell"/>
</dbReference>
<dbReference type="GO" id="GO:1990961">
    <property type="term" value="P:xenobiotic detoxification by transmembrane export across the plasma membrane"/>
    <property type="evidence" value="ECO:0007669"/>
    <property type="project" value="InterPro"/>
</dbReference>
<feature type="transmembrane region" description="Helical" evidence="8">
    <location>
        <begin position="225"/>
        <end position="246"/>
    </location>
</feature>
<dbReference type="PATRIC" id="fig|269796.9.peg.3080"/>
<keyword evidence="3 8" id="KW-0813">Transport</keyword>
<feature type="transmembrane region" description="Helical" evidence="8">
    <location>
        <begin position="86"/>
        <end position="105"/>
    </location>
</feature>
<keyword evidence="7 8" id="KW-0472">Membrane</keyword>
<dbReference type="GO" id="GO:0042910">
    <property type="term" value="F:xenobiotic transmembrane transporter activity"/>
    <property type="evidence" value="ECO:0007669"/>
    <property type="project" value="InterPro"/>
</dbReference>
<comment type="similarity">
    <text evidence="2 8">Belongs to the major facilitator superfamily. Bcr/CmlA family.</text>
</comment>
<evidence type="ECO:0000256" key="5">
    <source>
        <dbReference type="ARBA" id="ARBA00022692"/>
    </source>
</evidence>
<proteinExistence type="inferred from homology"/>
<dbReference type="InterPro" id="IPR020846">
    <property type="entry name" value="MFS_dom"/>
</dbReference>
<feature type="transmembrane region" description="Helical" evidence="8">
    <location>
        <begin position="315"/>
        <end position="336"/>
    </location>
</feature>
<feature type="transmembrane region" description="Helical" evidence="8">
    <location>
        <begin position="258"/>
        <end position="280"/>
    </location>
</feature>
<protein>
    <recommendedName>
        <fullName evidence="8">Bcr/CflA family efflux transporter</fullName>
    </recommendedName>
</protein>
<dbReference type="PANTHER" id="PTHR23502">
    <property type="entry name" value="MAJOR FACILITATOR SUPERFAMILY"/>
    <property type="match status" value="1"/>
</dbReference>
<dbReference type="InterPro" id="IPR036259">
    <property type="entry name" value="MFS_trans_sf"/>
</dbReference>
<dbReference type="NCBIfam" id="TIGR00710">
    <property type="entry name" value="efflux_Bcr_CflA"/>
    <property type="match status" value="1"/>
</dbReference>
<evidence type="ECO:0000256" key="8">
    <source>
        <dbReference type="RuleBase" id="RU365088"/>
    </source>
</evidence>
<dbReference type="SUPFAM" id="SSF103473">
    <property type="entry name" value="MFS general substrate transporter"/>
    <property type="match status" value="1"/>
</dbReference>
<dbReference type="Proteomes" id="UP000001929">
    <property type="component" value="Chromosome"/>
</dbReference>
<dbReference type="EnsemblBacteria" id="ABC23766">
    <property type="protein sequence ID" value="ABC23766"/>
    <property type="gene ID" value="Rru_A2971"/>
</dbReference>
<keyword evidence="8" id="KW-0997">Cell inner membrane</keyword>
<feature type="transmembrane region" description="Helical" evidence="8">
    <location>
        <begin position="292"/>
        <end position="309"/>
    </location>
</feature>
<accession>Q2RQ29</accession>
<gene>
    <name evidence="10" type="ordered locus">Rru_A2971</name>
</gene>
<evidence type="ECO:0000313" key="10">
    <source>
        <dbReference type="EMBL" id="ABC23766.1"/>
    </source>
</evidence>
<dbReference type="eggNOG" id="COG2814">
    <property type="taxonomic scope" value="Bacteria"/>
</dbReference>
<keyword evidence="11" id="KW-1185">Reference proteome</keyword>
<dbReference type="InterPro" id="IPR011701">
    <property type="entry name" value="MFS"/>
</dbReference>
<comment type="caution">
    <text evidence="8">Lacks conserved residue(s) required for the propagation of feature annotation.</text>
</comment>
<comment type="subcellular location">
    <subcellularLocation>
        <location evidence="8">Cell inner membrane</location>
        <topology evidence="8">Multi-pass membrane protein</topology>
    </subcellularLocation>
    <subcellularLocation>
        <location evidence="1">Cell membrane</location>
        <topology evidence="1">Multi-pass membrane protein</topology>
    </subcellularLocation>
</comment>
<evidence type="ECO:0000256" key="4">
    <source>
        <dbReference type="ARBA" id="ARBA00022475"/>
    </source>
</evidence>
<evidence type="ECO:0000259" key="9">
    <source>
        <dbReference type="PROSITE" id="PS50850"/>
    </source>
</evidence>
<dbReference type="KEGG" id="rru:Rru_A2971"/>
<keyword evidence="5 8" id="KW-0812">Transmembrane</keyword>
<evidence type="ECO:0000256" key="6">
    <source>
        <dbReference type="ARBA" id="ARBA00022989"/>
    </source>
</evidence>
<organism evidence="10 11">
    <name type="scientific">Rhodospirillum rubrum (strain ATCC 11170 / ATH 1.1.1 / DSM 467 / LMG 4362 / NCIMB 8255 / S1)</name>
    <dbReference type="NCBI Taxonomy" id="269796"/>
    <lineage>
        <taxon>Bacteria</taxon>
        <taxon>Pseudomonadati</taxon>
        <taxon>Pseudomonadota</taxon>
        <taxon>Alphaproteobacteria</taxon>
        <taxon>Rhodospirillales</taxon>
        <taxon>Rhodospirillaceae</taxon>
        <taxon>Rhodospirillum</taxon>
    </lineage>
</organism>